<dbReference type="AlphaFoldDB" id="A0A0M7HEH5"/>
<dbReference type="Proteomes" id="UP000053096">
    <property type="component" value="Unassembled WGS sequence"/>
</dbReference>
<dbReference type="RefSeq" id="WP_082149669.1">
    <property type="nucleotide sequence ID" value="NZ_CAJGUP010000234.1"/>
</dbReference>
<evidence type="ECO:0000313" key="3">
    <source>
        <dbReference type="EMBL" id="CUJ08014.1"/>
    </source>
</evidence>
<reference evidence="3 4" key="1">
    <citation type="submission" date="2015-09" db="EMBL/GenBank/DDBJ databases">
        <authorList>
            <person name="Jackson K.R."/>
            <person name="Lunt B.L."/>
            <person name="Fisher J.N.B."/>
            <person name="Gardner A.V."/>
            <person name="Bailey M.E."/>
            <person name="Deus L.M."/>
            <person name="Earl A.S."/>
            <person name="Gibby P.D."/>
            <person name="Hartmann K.A."/>
            <person name="Liu J.E."/>
            <person name="Manci A.M."/>
            <person name="Nielsen D.A."/>
            <person name="Solomon M.B."/>
            <person name="Breakwell D.P."/>
            <person name="Burnett S.H."/>
            <person name="Grose J.H."/>
        </authorList>
    </citation>
    <scope>NUCLEOTIDE SEQUENCE [LARGE SCALE GENOMIC DNA]</scope>
    <source>
        <strain evidence="3 4">2789STDY5608636</strain>
    </source>
</reference>
<feature type="transmembrane region" description="Helical" evidence="1">
    <location>
        <begin position="94"/>
        <end position="115"/>
    </location>
</feature>
<feature type="transmembrane region" description="Helical" evidence="1">
    <location>
        <begin position="70"/>
        <end position="88"/>
    </location>
</feature>
<dbReference type="Pfam" id="PF07331">
    <property type="entry name" value="TctB"/>
    <property type="match status" value="1"/>
</dbReference>
<sequence>MNLNNRNVVRGLFIMLIAAVFGGAACRYPIGSLSRFGPGLFPLMISGLLFLVGLSTVIRARFIEPEPLDYNFRNIVIILTALCGFVLVSHYISMLLGIVFLVFVATLAGTSYSVARNLKISAGLIAVAFGFKYLLGLSLPLP</sequence>
<name>A0A0M7HEH5_9BORD</name>
<protein>
    <submittedName>
        <fullName evidence="3">Tripartite tricarboxylate transporter TctB family</fullName>
    </submittedName>
</protein>
<organism evidence="3 4">
    <name type="scientific">Bordetella pseudohinzii</name>
    <dbReference type="NCBI Taxonomy" id="1331258"/>
    <lineage>
        <taxon>Bacteria</taxon>
        <taxon>Pseudomonadati</taxon>
        <taxon>Pseudomonadota</taxon>
        <taxon>Betaproteobacteria</taxon>
        <taxon>Burkholderiales</taxon>
        <taxon>Alcaligenaceae</taxon>
        <taxon>Bordetella</taxon>
    </lineage>
</organism>
<keyword evidence="1" id="KW-0812">Transmembrane</keyword>
<evidence type="ECO:0000259" key="2">
    <source>
        <dbReference type="Pfam" id="PF07331"/>
    </source>
</evidence>
<proteinExistence type="predicted"/>
<dbReference type="InterPro" id="IPR009936">
    <property type="entry name" value="DUF1468"/>
</dbReference>
<gene>
    <name evidence="3" type="ORF">ERS370011_03651</name>
</gene>
<feature type="transmembrane region" description="Helical" evidence="1">
    <location>
        <begin position="36"/>
        <end position="58"/>
    </location>
</feature>
<dbReference type="OrthoDB" id="8902299at2"/>
<feature type="domain" description="DUF1468" evidence="2">
    <location>
        <begin position="11"/>
        <end position="140"/>
    </location>
</feature>
<keyword evidence="1" id="KW-1133">Transmembrane helix</keyword>
<dbReference type="EMBL" id="CYTV01000013">
    <property type="protein sequence ID" value="CUJ08014.1"/>
    <property type="molecule type" value="Genomic_DNA"/>
</dbReference>
<keyword evidence="1" id="KW-0472">Membrane</keyword>
<accession>A0A0M7HEH5</accession>
<evidence type="ECO:0000313" key="4">
    <source>
        <dbReference type="Proteomes" id="UP000053096"/>
    </source>
</evidence>
<feature type="transmembrane region" description="Helical" evidence="1">
    <location>
        <begin position="12"/>
        <end position="30"/>
    </location>
</feature>
<feature type="transmembrane region" description="Helical" evidence="1">
    <location>
        <begin position="122"/>
        <end position="141"/>
    </location>
</feature>
<evidence type="ECO:0000256" key="1">
    <source>
        <dbReference type="SAM" id="Phobius"/>
    </source>
</evidence>
<dbReference type="PROSITE" id="PS51257">
    <property type="entry name" value="PROKAR_LIPOPROTEIN"/>
    <property type="match status" value="1"/>
</dbReference>